<feature type="compositionally biased region" description="Basic residues" evidence="1">
    <location>
        <begin position="251"/>
        <end position="261"/>
    </location>
</feature>
<dbReference type="PANTHER" id="PTHR21845:SF2">
    <property type="entry name" value="MATRIX-REMODELING-ASSOCIATED PROTEIN 7"/>
    <property type="match status" value="1"/>
</dbReference>
<feature type="domain" description="Matrix-remodeling-associated protein 7 helical" evidence="3">
    <location>
        <begin position="363"/>
        <end position="421"/>
    </location>
</feature>
<feature type="compositionally biased region" description="Basic and acidic residues" evidence="1">
    <location>
        <begin position="74"/>
        <end position="90"/>
    </location>
</feature>
<keyword evidence="2" id="KW-1133">Transmembrane helix</keyword>
<evidence type="ECO:0000256" key="2">
    <source>
        <dbReference type="SAM" id="Phobius"/>
    </source>
</evidence>
<feature type="compositionally biased region" description="Basic residues" evidence="1">
    <location>
        <begin position="286"/>
        <end position="295"/>
    </location>
</feature>
<dbReference type="Proteomes" id="UP000838412">
    <property type="component" value="Chromosome 9"/>
</dbReference>
<name>A0A8K0AJ64_BRALA</name>
<feature type="transmembrane region" description="Helical" evidence="2">
    <location>
        <begin position="12"/>
        <end position="31"/>
    </location>
</feature>
<evidence type="ECO:0000259" key="3">
    <source>
        <dbReference type="Pfam" id="PF25473"/>
    </source>
</evidence>
<keyword evidence="2" id="KW-0472">Membrane</keyword>
<dbReference type="InterPro" id="IPR057534">
    <property type="entry name" value="MXRA7_helical"/>
</dbReference>
<feature type="compositionally biased region" description="Basic and acidic residues" evidence="1">
    <location>
        <begin position="163"/>
        <end position="184"/>
    </location>
</feature>
<feature type="compositionally biased region" description="Acidic residues" evidence="1">
    <location>
        <begin position="114"/>
        <end position="123"/>
    </location>
</feature>
<keyword evidence="2" id="KW-0812">Transmembrane</keyword>
<feature type="compositionally biased region" description="Basic and acidic residues" evidence="1">
    <location>
        <begin position="305"/>
        <end position="315"/>
    </location>
</feature>
<accession>A0A8K0AJ64</accession>
<dbReference type="Pfam" id="PF25473">
    <property type="entry name" value="MXRA7_helical"/>
    <property type="match status" value="1"/>
</dbReference>
<dbReference type="InterPro" id="IPR026622">
    <property type="entry name" value="Mxra7"/>
</dbReference>
<feature type="region of interest" description="Disordered" evidence="1">
    <location>
        <begin position="52"/>
        <end position="349"/>
    </location>
</feature>
<organism evidence="4 5">
    <name type="scientific">Branchiostoma lanceolatum</name>
    <name type="common">Common lancelet</name>
    <name type="synonym">Amphioxus lanceolatum</name>
    <dbReference type="NCBI Taxonomy" id="7740"/>
    <lineage>
        <taxon>Eukaryota</taxon>
        <taxon>Metazoa</taxon>
        <taxon>Chordata</taxon>
        <taxon>Cephalochordata</taxon>
        <taxon>Leptocardii</taxon>
        <taxon>Amphioxiformes</taxon>
        <taxon>Branchiostomatidae</taxon>
        <taxon>Branchiostoma</taxon>
    </lineage>
</organism>
<evidence type="ECO:0000313" key="4">
    <source>
        <dbReference type="EMBL" id="CAH1274223.1"/>
    </source>
</evidence>
<dbReference type="OrthoDB" id="5983600at2759"/>
<dbReference type="AlphaFoldDB" id="A0A8K0AJ64"/>
<feature type="compositionally biased region" description="Acidic residues" evidence="1">
    <location>
        <begin position="92"/>
        <end position="104"/>
    </location>
</feature>
<evidence type="ECO:0000313" key="5">
    <source>
        <dbReference type="Proteomes" id="UP000838412"/>
    </source>
</evidence>
<feature type="compositionally biased region" description="Basic and acidic residues" evidence="1">
    <location>
        <begin position="214"/>
        <end position="231"/>
    </location>
</feature>
<gene>
    <name evidence="4" type="primary">Hypp5277</name>
    <name evidence="4" type="ORF">BLAG_LOCUS25316</name>
</gene>
<evidence type="ECO:0000256" key="1">
    <source>
        <dbReference type="SAM" id="MobiDB-lite"/>
    </source>
</evidence>
<protein>
    <submittedName>
        <fullName evidence="4">Hypp5277 protein</fullName>
    </submittedName>
</protein>
<sequence>MYFEIDFETLLPIFSVVGGCVFTALAVLAAYRYTVAKGDQNTEAVVALQHRPVNEGTTPPGFGQRTDNLSGGDGRVEWEIGEEDDKRTDGGSEGETEEDEEMVCPDEVSSAEDSMPELEDIAEADPNISLSEQKKDAADDSATAHGNENGEENAAEGEEEEKKEEKKDDEEKVNDDCEGTKEQQEEACPDIVKEETTPQEQCDIVQIATEIQPDAEKNGEPGKEKEQKRAEASAPEPVVAKKTAGDATTKVLKKKKKKKTRSQPPSLFSCPFMTSDMMEPSESRGPWRRRERGKPRNVYGFLADGKSKEEQKEDTVTEATQNGEGPDTNGGNPEAAENATTPVPDNDDDVKKVKEEIYEEAIPQRKVYKEAERCMTEEDRETERRIQQEQLAAIFKLMQDNEDKFGVQSYDDVEEQMKLYTS</sequence>
<reference evidence="4" key="1">
    <citation type="submission" date="2022-01" db="EMBL/GenBank/DDBJ databases">
        <authorList>
            <person name="Braso-Vives M."/>
        </authorList>
    </citation>
    <scope>NUCLEOTIDE SEQUENCE</scope>
</reference>
<dbReference type="PANTHER" id="PTHR21845">
    <property type="entry name" value="TRANSMEMBRANE ANCHOR PROTEIN 1"/>
    <property type="match status" value="1"/>
</dbReference>
<dbReference type="EMBL" id="OV696694">
    <property type="protein sequence ID" value="CAH1274223.1"/>
    <property type="molecule type" value="Genomic_DNA"/>
</dbReference>
<keyword evidence="5" id="KW-1185">Reference proteome</keyword>
<proteinExistence type="predicted"/>
<feature type="compositionally biased region" description="Acidic residues" evidence="1">
    <location>
        <begin position="149"/>
        <end position="162"/>
    </location>
</feature>